<evidence type="ECO:0000313" key="2">
    <source>
        <dbReference type="Proteomes" id="UP001066276"/>
    </source>
</evidence>
<protein>
    <submittedName>
        <fullName evidence="1">Uncharacterized protein</fullName>
    </submittedName>
</protein>
<proteinExistence type="predicted"/>
<organism evidence="1 2">
    <name type="scientific">Pleurodeles waltl</name>
    <name type="common">Iberian ribbed newt</name>
    <dbReference type="NCBI Taxonomy" id="8319"/>
    <lineage>
        <taxon>Eukaryota</taxon>
        <taxon>Metazoa</taxon>
        <taxon>Chordata</taxon>
        <taxon>Craniata</taxon>
        <taxon>Vertebrata</taxon>
        <taxon>Euteleostomi</taxon>
        <taxon>Amphibia</taxon>
        <taxon>Batrachia</taxon>
        <taxon>Caudata</taxon>
        <taxon>Salamandroidea</taxon>
        <taxon>Salamandridae</taxon>
        <taxon>Pleurodelinae</taxon>
        <taxon>Pleurodeles</taxon>
    </lineage>
</organism>
<name>A0AAV7LL60_PLEWA</name>
<reference evidence="1" key="1">
    <citation type="journal article" date="2022" name="bioRxiv">
        <title>Sequencing and chromosome-scale assembly of the giantPleurodeles waltlgenome.</title>
        <authorList>
            <person name="Brown T."/>
            <person name="Elewa A."/>
            <person name="Iarovenko S."/>
            <person name="Subramanian E."/>
            <person name="Araus A.J."/>
            <person name="Petzold A."/>
            <person name="Susuki M."/>
            <person name="Suzuki K.-i.T."/>
            <person name="Hayashi T."/>
            <person name="Toyoda A."/>
            <person name="Oliveira C."/>
            <person name="Osipova E."/>
            <person name="Leigh N.D."/>
            <person name="Simon A."/>
            <person name="Yun M.H."/>
        </authorList>
    </citation>
    <scope>NUCLEOTIDE SEQUENCE</scope>
    <source>
        <strain evidence="1">20211129_DDA</strain>
        <tissue evidence="1">Liver</tissue>
    </source>
</reference>
<dbReference type="EMBL" id="JANPWB010000015">
    <property type="protein sequence ID" value="KAJ1089653.1"/>
    <property type="molecule type" value="Genomic_DNA"/>
</dbReference>
<comment type="caution">
    <text evidence="1">The sequence shown here is derived from an EMBL/GenBank/DDBJ whole genome shotgun (WGS) entry which is preliminary data.</text>
</comment>
<sequence length="244" mass="27546">MAVRPQPLKVMPLKVMTWNVSALGLLPRIDPWYLKEGDFPDKLREGAKKHFEDNLGSVTSAGILWEAFKTVRGQALALLGGLKKECCLKCEIIEGEVSKLDAEILAGGLIQQHHCNLLLLKQQELTDLVDNSAHVHALATQRRLYDVGDRANRLLAWLEKRNWGRNWVMGIRDEAGDRRTTGDDIPEAFATYYEQVYSAKTDQPYENYIELLGDLPMMELRADDREVLDQGITVEEVVGGWTGL</sequence>
<dbReference type="AlphaFoldDB" id="A0AAV7LL60"/>
<dbReference type="Proteomes" id="UP001066276">
    <property type="component" value="Chromosome 11"/>
</dbReference>
<gene>
    <name evidence="1" type="ORF">NDU88_002802</name>
</gene>
<evidence type="ECO:0000313" key="1">
    <source>
        <dbReference type="EMBL" id="KAJ1089653.1"/>
    </source>
</evidence>
<accession>A0AAV7LL60</accession>
<keyword evidence="2" id="KW-1185">Reference proteome</keyword>